<reference evidence="1" key="1">
    <citation type="journal article" date="2020" name="mSystems">
        <title>Genome- and Community-Level Interaction Insights into Carbon Utilization and Element Cycling Functions of Hydrothermarchaeota in Hydrothermal Sediment.</title>
        <authorList>
            <person name="Zhou Z."/>
            <person name="Liu Y."/>
            <person name="Xu W."/>
            <person name="Pan J."/>
            <person name="Luo Z.H."/>
            <person name="Li M."/>
        </authorList>
    </citation>
    <scope>NUCLEOTIDE SEQUENCE [LARGE SCALE GENOMIC DNA]</scope>
    <source>
        <strain evidence="1">SpSt-735</strain>
    </source>
</reference>
<evidence type="ECO:0000313" key="1">
    <source>
        <dbReference type="EMBL" id="HGI44019.1"/>
    </source>
</evidence>
<proteinExistence type="predicted"/>
<accession>A0A7C4BB84</accession>
<protein>
    <submittedName>
        <fullName evidence="1">Uncharacterized protein</fullName>
    </submittedName>
</protein>
<organism evidence="1">
    <name type="scientific">Thermofilum pendens</name>
    <dbReference type="NCBI Taxonomy" id="2269"/>
    <lineage>
        <taxon>Archaea</taxon>
        <taxon>Thermoproteota</taxon>
        <taxon>Thermoprotei</taxon>
        <taxon>Thermofilales</taxon>
        <taxon>Thermofilaceae</taxon>
        <taxon>Thermofilum</taxon>
    </lineage>
</organism>
<comment type="caution">
    <text evidence="1">The sequence shown here is derived from an EMBL/GenBank/DDBJ whole genome shotgun (WGS) entry which is preliminary data.</text>
</comment>
<dbReference type="AlphaFoldDB" id="A0A7C4BB84"/>
<sequence length="125" mass="14056">MSSLVRSLRLERDEKSQAMLDILRALVAFGGSLWRSELSSCVAQLHVEGLGYELSSRLLDAALKELERKGAVSVVKAKRATETGAVDDELIRLKDESVRVELTTDPVLTRYFDYFRGELERVLRG</sequence>
<dbReference type="EMBL" id="DTFI01000173">
    <property type="protein sequence ID" value="HGI44019.1"/>
    <property type="molecule type" value="Genomic_DNA"/>
</dbReference>
<name>A0A7C4BB84_THEPE</name>
<gene>
    <name evidence="1" type="ORF">ENV17_06525</name>
</gene>